<name>A0A803MW04_CHEQI</name>
<dbReference type="Pfam" id="PF03754">
    <property type="entry name" value="At2g31720-like"/>
    <property type="match status" value="1"/>
</dbReference>
<dbReference type="GO" id="GO:0003677">
    <property type="term" value="F:DNA binding"/>
    <property type="evidence" value="ECO:0007669"/>
    <property type="project" value="UniProtKB-KW"/>
</dbReference>
<feature type="region of interest" description="Disordered" evidence="6">
    <location>
        <begin position="20"/>
        <end position="48"/>
    </location>
</feature>
<keyword evidence="8" id="KW-1185">Reference proteome</keyword>
<dbReference type="AlphaFoldDB" id="A0A803MW04"/>
<dbReference type="EnsemblPlants" id="AUR62036081-RA">
    <property type="protein sequence ID" value="AUR62036081-RA:cds"/>
    <property type="gene ID" value="AUR62036081"/>
</dbReference>
<keyword evidence="5" id="KW-0539">Nucleus</keyword>
<reference evidence="7" key="1">
    <citation type="journal article" date="2017" name="Nature">
        <title>The genome of Chenopodium quinoa.</title>
        <authorList>
            <person name="Jarvis D.E."/>
            <person name="Ho Y.S."/>
            <person name="Lightfoot D.J."/>
            <person name="Schmoeckel S.M."/>
            <person name="Li B."/>
            <person name="Borm T.J.A."/>
            <person name="Ohyanagi H."/>
            <person name="Mineta K."/>
            <person name="Michell C.T."/>
            <person name="Saber N."/>
            <person name="Kharbatia N.M."/>
            <person name="Rupper R.R."/>
            <person name="Sharp A.R."/>
            <person name="Dally N."/>
            <person name="Boughton B.A."/>
            <person name="Woo Y.H."/>
            <person name="Gao G."/>
            <person name="Schijlen E.G.W.M."/>
            <person name="Guo X."/>
            <person name="Momin A.A."/>
            <person name="Negrao S."/>
            <person name="Al-Babili S."/>
            <person name="Gehring C."/>
            <person name="Roessner U."/>
            <person name="Jung C."/>
            <person name="Murphy K."/>
            <person name="Arold S.T."/>
            <person name="Gojobori T."/>
            <person name="van der Linden C.G."/>
            <person name="van Loo E.N."/>
            <person name="Jellen E.N."/>
            <person name="Maughan P.J."/>
            <person name="Tester M."/>
        </authorList>
    </citation>
    <scope>NUCLEOTIDE SEQUENCE [LARGE SCALE GENOMIC DNA]</scope>
    <source>
        <strain evidence="7">cv. PI 614886</strain>
    </source>
</reference>
<dbReference type="PANTHER" id="PTHR31541:SF25">
    <property type="entry name" value="GAMMA-GLIADIN B"/>
    <property type="match status" value="1"/>
</dbReference>
<evidence type="ECO:0000256" key="6">
    <source>
        <dbReference type="SAM" id="MobiDB-lite"/>
    </source>
</evidence>
<accession>A0A803MW04</accession>
<proteinExistence type="predicted"/>
<protein>
    <recommendedName>
        <fullName evidence="9">TF-B3 domain-containing protein</fullName>
    </recommendedName>
</protein>
<feature type="compositionally biased region" description="Basic and acidic residues" evidence="6">
    <location>
        <begin position="20"/>
        <end position="39"/>
    </location>
</feature>
<dbReference type="Gramene" id="AUR62036081-RA">
    <property type="protein sequence ID" value="AUR62036081-RA:cds"/>
    <property type="gene ID" value="AUR62036081"/>
</dbReference>
<dbReference type="Proteomes" id="UP000596660">
    <property type="component" value="Unplaced"/>
</dbReference>
<evidence type="ECO:0000256" key="1">
    <source>
        <dbReference type="ARBA" id="ARBA00004123"/>
    </source>
</evidence>
<dbReference type="PANTHER" id="PTHR31541">
    <property type="entry name" value="B3 DOMAIN PLANT PROTEIN-RELATED"/>
    <property type="match status" value="1"/>
</dbReference>
<comment type="subcellular location">
    <subcellularLocation>
        <location evidence="1">Nucleus</location>
    </subcellularLocation>
</comment>
<reference evidence="7" key="2">
    <citation type="submission" date="2021-03" db="UniProtKB">
        <authorList>
            <consortium name="EnsemblPlants"/>
        </authorList>
    </citation>
    <scope>IDENTIFICATION</scope>
</reference>
<evidence type="ECO:0000256" key="2">
    <source>
        <dbReference type="ARBA" id="ARBA00023015"/>
    </source>
</evidence>
<dbReference type="InterPro" id="IPR005508">
    <property type="entry name" value="At2g31720-like"/>
</dbReference>
<keyword evidence="4" id="KW-0804">Transcription</keyword>
<evidence type="ECO:0000256" key="5">
    <source>
        <dbReference type="ARBA" id="ARBA00023242"/>
    </source>
</evidence>
<sequence>MNQNSKPPKKRLSYRLMLNEEKEHIKKKDDDSSNNYRDEKKRKKSVDYYSNGIKKQKRLPSTEYASAVINRQDFNDDNDVRVVIVKKLENSDVNPHQARLSIPKSKCCNKFLSNREERFLQKVDKYDRKCKIQVKVRGCNSVKAHNMFLTRWDYPDQCGYRYVLNGANPSWNTLRREFRLEEGDVITVVANRSKEDGCLCFAIEGGELLRPSLTWGRKGRRS</sequence>
<dbReference type="InterPro" id="IPR015300">
    <property type="entry name" value="DNA-bd_pseudobarrel_sf"/>
</dbReference>
<evidence type="ECO:0000313" key="7">
    <source>
        <dbReference type="EnsemblPlants" id="AUR62036081-RA:cds"/>
    </source>
</evidence>
<dbReference type="GO" id="GO:0005634">
    <property type="term" value="C:nucleus"/>
    <property type="evidence" value="ECO:0007669"/>
    <property type="project" value="UniProtKB-SubCell"/>
</dbReference>
<evidence type="ECO:0000256" key="3">
    <source>
        <dbReference type="ARBA" id="ARBA00023125"/>
    </source>
</evidence>
<organism evidence="7 8">
    <name type="scientific">Chenopodium quinoa</name>
    <name type="common">Quinoa</name>
    <dbReference type="NCBI Taxonomy" id="63459"/>
    <lineage>
        <taxon>Eukaryota</taxon>
        <taxon>Viridiplantae</taxon>
        <taxon>Streptophyta</taxon>
        <taxon>Embryophyta</taxon>
        <taxon>Tracheophyta</taxon>
        <taxon>Spermatophyta</taxon>
        <taxon>Magnoliopsida</taxon>
        <taxon>eudicotyledons</taxon>
        <taxon>Gunneridae</taxon>
        <taxon>Pentapetalae</taxon>
        <taxon>Caryophyllales</taxon>
        <taxon>Chenopodiaceae</taxon>
        <taxon>Chenopodioideae</taxon>
        <taxon>Atripliceae</taxon>
        <taxon>Chenopodium</taxon>
    </lineage>
</organism>
<evidence type="ECO:0000256" key="4">
    <source>
        <dbReference type="ARBA" id="ARBA00023163"/>
    </source>
</evidence>
<evidence type="ECO:0008006" key="9">
    <source>
        <dbReference type="Google" id="ProtNLM"/>
    </source>
</evidence>
<keyword evidence="3" id="KW-0238">DNA-binding</keyword>
<dbReference type="SUPFAM" id="SSF101936">
    <property type="entry name" value="DNA-binding pseudobarrel domain"/>
    <property type="match status" value="1"/>
</dbReference>
<keyword evidence="2" id="KW-0805">Transcription regulation</keyword>
<evidence type="ECO:0000313" key="8">
    <source>
        <dbReference type="Proteomes" id="UP000596660"/>
    </source>
</evidence>
<dbReference type="Gene3D" id="2.40.330.10">
    <property type="entry name" value="DNA-binding pseudobarrel domain"/>
    <property type="match status" value="1"/>
</dbReference>